<dbReference type="EMBL" id="JAXAFJ010000007">
    <property type="protein sequence ID" value="MDX6806881.1"/>
    <property type="molecule type" value="Genomic_DNA"/>
</dbReference>
<reference evidence="3 4" key="1">
    <citation type="submission" date="2023-11" db="EMBL/GenBank/DDBJ databases">
        <authorList>
            <person name="Bao R."/>
        </authorList>
    </citation>
    <scope>NUCLEOTIDE SEQUENCE [LARGE SCALE GENOMIC DNA]</scope>
    <source>
        <strain evidence="3 4">PJ23</strain>
    </source>
</reference>
<organism evidence="3 4">
    <name type="scientific">Terrihabitans rhizophilus</name>
    <dbReference type="NCBI Taxonomy" id="3092662"/>
    <lineage>
        <taxon>Bacteria</taxon>
        <taxon>Pseudomonadati</taxon>
        <taxon>Pseudomonadota</taxon>
        <taxon>Alphaproteobacteria</taxon>
        <taxon>Hyphomicrobiales</taxon>
        <taxon>Terrihabitans</taxon>
    </lineage>
</organism>
<accession>A0ABU4RVH9</accession>
<proteinExistence type="predicted"/>
<dbReference type="InterPro" id="IPR001789">
    <property type="entry name" value="Sig_transdc_resp-reg_receiver"/>
</dbReference>
<dbReference type="InterPro" id="IPR011006">
    <property type="entry name" value="CheY-like_superfamily"/>
</dbReference>
<evidence type="ECO:0000256" key="1">
    <source>
        <dbReference type="PROSITE-ProRule" id="PRU00169"/>
    </source>
</evidence>
<feature type="domain" description="Response regulatory" evidence="2">
    <location>
        <begin position="13"/>
        <end position="126"/>
    </location>
</feature>
<dbReference type="RefSeq" id="WP_319845003.1">
    <property type="nucleotide sequence ID" value="NZ_JAXAFJ010000007.1"/>
</dbReference>
<gene>
    <name evidence="3" type="ORF">SCD90_12475</name>
</gene>
<evidence type="ECO:0000313" key="3">
    <source>
        <dbReference type="EMBL" id="MDX6806881.1"/>
    </source>
</evidence>
<protein>
    <recommendedName>
        <fullName evidence="2">Response regulatory domain-containing protein</fullName>
    </recommendedName>
</protein>
<dbReference type="SUPFAM" id="SSF52172">
    <property type="entry name" value="CheY-like"/>
    <property type="match status" value="1"/>
</dbReference>
<evidence type="ECO:0000313" key="4">
    <source>
        <dbReference type="Proteomes" id="UP001274321"/>
    </source>
</evidence>
<keyword evidence="4" id="KW-1185">Reference proteome</keyword>
<evidence type="ECO:0000259" key="2">
    <source>
        <dbReference type="PROSITE" id="PS50110"/>
    </source>
</evidence>
<dbReference type="Proteomes" id="UP001274321">
    <property type="component" value="Unassembled WGS sequence"/>
</dbReference>
<comment type="caution">
    <text evidence="1">Lacks conserved residue(s) required for the propagation of feature annotation.</text>
</comment>
<dbReference type="PROSITE" id="PS50110">
    <property type="entry name" value="RESPONSE_REGULATORY"/>
    <property type="match status" value="1"/>
</dbReference>
<comment type="caution">
    <text evidence="3">The sequence shown here is derived from an EMBL/GenBank/DDBJ whole genome shotgun (WGS) entry which is preliminary data.</text>
</comment>
<sequence length="149" mass="15720">MRAWNLFATNRVRVLVVDADTRRARLTAAAVAARMPNSEVEIALTLTRAETRLLDEDFGAVIACADLAHPSNSAVVRLRPLLEGVLIIASGPEMTDAMDAMRAGADDVLIGGIEPHLAAQRLAARVEEQQARGRLAGAAACLPGAQAAE</sequence>
<name>A0ABU4RVH9_9HYPH</name>